<feature type="transmembrane region" description="Helical" evidence="1">
    <location>
        <begin position="368"/>
        <end position="387"/>
    </location>
</feature>
<protein>
    <submittedName>
        <fullName evidence="3">CPBP family intramembrane metalloprotease</fullName>
    </submittedName>
</protein>
<proteinExistence type="predicted"/>
<feature type="transmembrane region" description="Helical" evidence="1">
    <location>
        <begin position="518"/>
        <end position="538"/>
    </location>
</feature>
<dbReference type="GO" id="GO:0008237">
    <property type="term" value="F:metallopeptidase activity"/>
    <property type="evidence" value="ECO:0007669"/>
    <property type="project" value="UniProtKB-KW"/>
</dbReference>
<gene>
    <name evidence="3" type="ORF">GC096_17355</name>
</gene>
<evidence type="ECO:0000313" key="4">
    <source>
        <dbReference type="Proteomes" id="UP000653578"/>
    </source>
</evidence>
<keyword evidence="3" id="KW-0645">Protease</keyword>
<evidence type="ECO:0000256" key="1">
    <source>
        <dbReference type="SAM" id="Phobius"/>
    </source>
</evidence>
<evidence type="ECO:0000313" key="3">
    <source>
        <dbReference type="EMBL" id="NOU65806.1"/>
    </source>
</evidence>
<keyword evidence="3" id="KW-0482">Metalloprotease</keyword>
<feature type="transmembrane region" description="Helical" evidence="1">
    <location>
        <begin position="468"/>
        <end position="486"/>
    </location>
</feature>
<keyword evidence="1" id="KW-1133">Transmembrane helix</keyword>
<keyword evidence="3" id="KW-0378">Hydrolase</keyword>
<dbReference type="Pfam" id="PF02517">
    <property type="entry name" value="Rce1-like"/>
    <property type="match status" value="1"/>
</dbReference>
<feature type="domain" description="CAAX prenyl protease 2/Lysostaphin resistance protein A-like" evidence="2">
    <location>
        <begin position="413"/>
        <end position="502"/>
    </location>
</feature>
<organism evidence="3 4">
    <name type="scientific">Paenibacillus plantarum</name>
    <dbReference type="NCBI Taxonomy" id="2654975"/>
    <lineage>
        <taxon>Bacteria</taxon>
        <taxon>Bacillati</taxon>
        <taxon>Bacillota</taxon>
        <taxon>Bacilli</taxon>
        <taxon>Bacillales</taxon>
        <taxon>Paenibacillaceae</taxon>
        <taxon>Paenibacillus</taxon>
    </lineage>
</organism>
<feature type="transmembrane region" description="Helical" evidence="1">
    <location>
        <begin position="493"/>
        <end position="512"/>
    </location>
</feature>
<sequence length="558" mass="63498">MIENREFRRELTMQRLKFNRFLLLLACIGMFLYLGVSMLYGLRDEEPAVADMPSITKQQAADSAAAFIRQRYELHNPQTYVVYQSKKERSGYFQKEHLLEAYTKQYGEKFPIDYYQVSVKDATAKRQFEVDVNYTNSSIIGWHENLAMTKTKSTSLMSKTKADTLAKLEIRQMGFDPEDFSQVDNASNDSPEEQLTLQYEKRTQPIGEAKLNVRVNFDQTNLTGFNVSFGLPNSHLDWLNQQDDSASRMTWISMGFTLLMTLAAIVFAIIYRKLIKFSRGLLLTTIFFVIYIMNNVNMYPAFRVMSGDTNSSEAVWFTIVFMSVVTVLLGISLYLSLVAGIGLWNSIGLNKWTAWKEDKFGQEVYDGMGRGYLLALFILGIQQVLFYTGEVKFDVWSVNDPADSVLNMLKPQLFPLMAWVAAISEEATFRFLGIILFKKLFRNNFIAILLPSVIWAASHTQYPIYPVYTRLIEVTIIGIILGYVFLKYGFITAIFVHACMDSILMGLSLFSLGHISDVLAGILYLALPGLVGLGLAWLHGKRRKPPIPGEPPPRLEVL</sequence>
<dbReference type="Proteomes" id="UP000653578">
    <property type="component" value="Unassembled WGS sequence"/>
</dbReference>
<keyword evidence="1" id="KW-0812">Transmembrane</keyword>
<reference evidence="3 4" key="1">
    <citation type="submission" date="2019-10" db="EMBL/GenBank/DDBJ databases">
        <title>Description of Paenibacillus humi sp. nov.</title>
        <authorList>
            <person name="Carlier A."/>
            <person name="Qi S."/>
        </authorList>
    </citation>
    <scope>NUCLEOTIDE SEQUENCE [LARGE SCALE GENOMIC DNA]</scope>
    <source>
        <strain evidence="3 4">LMG 31461</strain>
    </source>
</reference>
<keyword evidence="4" id="KW-1185">Reference proteome</keyword>
<dbReference type="InterPro" id="IPR003675">
    <property type="entry name" value="Rce1/LyrA-like_dom"/>
</dbReference>
<feature type="transmembrane region" description="Helical" evidence="1">
    <location>
        <begin position="21"/>
        <end position="42"/>
    </location>
</feature>
<feature type="transmembrane region" description="Helical" evidence="1">
    <location>
        <begin position="314"/>
        <end position="347"/>
    </location>
</feature>
<feature type="transmembrane region" description="Helical" evidence="1">
    <location>
        <begin position="444"/>
        <end position="462"/>
    </location>
</feature>
<feature type="transmembrane region" description="Helical" evidence="1">
    <location>
        <begin position="416"/>
        <end position="437"/>
    </location>
</feature>
<evidence type="ECO:0000259" key="2">
    <source>
        <dbReference type="Pfam" id="PF02517"/>
    </source>
</evidence>
<feature type="transmembrane region" description="Helical" evidence="1">
    <location>
        <begin position="277"/>
        <end position="294"/>
    </location>
</feature>
<comment type="caution">
    <text evidence="3">The sequence shown here is derived from an EMBL/GenBank/DDBJ whole genome shotgun (WGS) entry which is preliminary data.</text>
</comment>
<name>A0ABX1XCP9_9BACL</name>
<feature type="transmembrane region" description="Helical" evidence="1">
    <location>
        <begin position="249"/>
        <end position="270"/>
    </location>
</feature>
<keyword evidence="1" id="KW-0472">Membrane</keyword>
<accession>A0ABX1XCP9</accession>
<dbReference type="EMBL" id="WHNY01000057">
    <property type="protein sequence ID" value="NOU65806.1"/>
    <property type="molecule type" value="Genomic_DNA"/>
</dbReference>